<dbReference type="AlphaFoldDB" id="A0AA49Q3Z1"/>
<evidence type="ECO:0000256" key="12">
    <source>
        <dbReference type="ARBA" id="ARBA00022984"/>
    </source>
</evidence>
<dbReference type="GO" id="GO:0008658">
    <property type="term" value="F:penicillin binding"/>
    <property type="evidence" value="ECO:0007669"/>
    <property type="project" value="InterPro"/>
</dbReference>
<dbReference type="InterPro" id="IPR001460">
    <property type="entry name" value="PCN-bd_Tpept"/>
</dbReference>
<dbReference type="InterPro" id="IPR001264">
    <property type="entry name" value="Glyco_trans_51"/>
</dbReference>
<gene>
    <name evidence="22" type="ORF">Strain138_000439</name>
    <name evidence="23" type="ORF">Strain318_000439</name>
</gene>
<dbReference type="FunFam" id="1.10.3810.10:FF:000001">
    <property type="entry name" value="Penicillin-binding protein 1A"/>
    <property type="match status" value="1"/>
</dbReference>
<evidence type="ECO:0000256" key="8">
    <source>
        <dbReference type="ARBA" id="ARBA00022679"/>
    </source>
</evidence>
<dbReference type="GO" id="GO:0030288">
    <property type="term" value="C:outer membrane-bounded periplasmic space"/>
    <property type="evidence" value="ECO:0007669"/>
    <property type="project" value="TreeGrafter"/>
</dbReference>
<organism evidence="22">
    <name type="scientific">Pseudogemmatithrix spongiicola</name>
    <dbReference type="NCBI Taxonomy" id="3062599"/>
    <lineage>
        <taxon>Bacteria</taxon>
        <taxon>Pseudomonadati</taxon>
        <taxon>Gemmatimonadota</taxon>
        <taxon>Gemmatimonadia</taxon>
        <taxon>Gemmatimonadales</taxon>
        <taxon>Gemmatimonadaceae</taxon>
        <taxon>Pseudogemmatithrix</taxon>
    </lineage>
</organism>
<evidence type="ECO:0000256" key="18">
    <source>
        <dbReference type="ARBA" id="ARBA00049902"/>
    </source>
</evidence>
<dbReference type="GO" id="GO:0009252">
    <property type="term" value="P:peptidoglycan biosynthetic process"/>
    <property type="evidence" value="ECO:0007669"/>
    <property type="project" value="UniProtKB-KW"/>
</dbReference>
<comment type="pathway">
    <text evidence="2">Cell wall biogenesis; peptidoglycan biosynthesis.</text>
</comment>
<dbReference type="InterPro" id="IPR012338">
    <property type="entry name" value="Beta-lactam/transpept-like"/>
</dbReference>
<dbReference type="NCBIfam" id="TIGR02074">
    <property type="entry name" value="PBP_1a_fam"/>
    <property type="match status" value="1"/>
</dbReference>
<evidence type="ECO:0000256" key="15">
    <source>
        <dbReference type="ARBA" id="ARBA00023268"/>
    </source>
</evidence>
<evidence type="ECO:0000256" key="14">
    <source>
        <dbReference type="ARBA" id="ARBA00023136"/>
    </source>
</evidence>
<keyword evidence="5" id="KW-0121">Carboxypeptidase</keyword>
<evidence type="ECO:0000256" key="2">
    <source>
        <dbReference type="ARBA" id="ARBA00004752"/>
    </source>
</evidence>
<dbReference type="GO" id="GO:0008955">
    <property type="term" value="F:peptidoglycan glycosyltransferase activity"/>
    <property type="evidence" value="ECO:0007669"/>
    <property type="project" value="UniProtKB-EC"/>
</dbReference>
<dbReference type="InterPro" id="IPR023346">
    <property type="entry name" value="Lysozyme-like_dom_sf"/>
</dbReference>
<dbReference type="InterPro" id="IPR036950">
    <property type="entry name" value="PBP_transglycosylase"/>
</dbReference>
<keyword evidence="7" id="KW-0328">Glycosyltransferase</keyword>
<keyword evidence="8" id="KW-0808">Transferase</keyword>
<evidence type="ECO:0000256" key="10">
    <source>
        <dbReference type="ARBA" id="ARBA00022801"/>
    </source>
</evidence>
<feature type="transmembrane region" description="Helical" evidence="19">
    <location>
        <begin position="12"/>
        <end position="36"/>
    </location>
</feature>
<evidence type="ECO:0000256" key="3">
    <source>
        <dbReference type="ARBA" id="ARBA00007090"/>
    </source>
</evidence>
<protein>
    <submittedName>
        <fullName evidence="22">PBP1A family penicillin-binding protein</fullName>
    </submittedName>
</protein>
<evidence type="ECO:0000256" key="17">
    <source>
        <dbReference type="ARBA" id="ARBA00034000"/>
    </source>
</evidence>
<evidence type="ECO:0000259" key="21">
    <source>
        <dbReference type="Pfam" id="PF00912"/>
    </source>
</evidence>
<dbReference type="EMBL" id="CP130613">
    <property type="protein sequence ID" value="WKW14114.1"/>
    <property type="molecule type" value="Genomic_DNA"/>
</dbReference>
<evidence type="ECO:0000256" key="13">
    <source>
        <dbReference type="ARBA" id="ARBA00022989"/>
    </source>
</evidence>
<evidence type="ECO:0000256" key="19">
    <source>
        <dbReference type="SAM" id="Phobius"/>
    </source>
</evidence>
<dbReference type="PANTHER" id="PTHR32282:SF27">
    <property type="entry name" value="PENICILLIN-BINDING PROTEIN 1A"/>
    <property type="match status" value="1"/>
</dbReference>
<evidence type="ECO:0000256" key="16">
    <source>
        <dbReference type="ARBA" id="ARBA00023316"/>
    </source>
</evidence>
<feature type="domain" description="Penicillin-binding protein transpeptidase" evidence="20">
    <location>
        <begin position="369"/>
        <end position="639"/>
    </location>
</feature>
<evidence type="ECO:0000259" key="20">
    <source>
        <dbReference type="Pfam" id="PF00905"/>
    </source>
</evidence>
<keyword evidence="24" id="KW-1185">Reference proteome</keyword>
<comment type="similarity">
    <text evidence="3">In the C-terminal section; belongs to the transpeptidase family.</text>
</comment>
<dbReference type="SUPFAM" id="SSF56601">
    <property type="entry name" value="beta-lactamase/transpeptidase-like"/>
    <property type="match status" value="1"/>
</dbReference>
<keyword evidence="15" id="KW-0511">Multifunctional enzyme</keyword>
<dbReference type="GO" id="GO:0009002">
    <property type="term" value="F:serine-type D-Ala-D-Ala carboxypeptidase activity"/>
    <property type="evidence" value="ECO:0007669"/>
    <property type="project" value="UniProtKB-EC"/>
</dbReference>
<feature type="domain" description="Glycosyl transferase family 51" evidence="21">
    <location>
        <begin position="66"/>
        <end position="250"/>
    </location>
</feature>
<keyword evidence="9 19" id="KW-0812">Transmembrane</keyword>
<dbReference type="SUPFAM" id="SSF53955">
    <property type="entry name" value="Lysozyme-like"/>
    <property type="match status" value="1"/>
</dbReference>
<reference evidence="22" key="1">
    <citation type="submission" date="2023-07" db="EMBL/GenBank/DDBJ databases">
        <authorList>
            <person name="Haufschild T."/>
            <person name="Kallscheuer N."/>
            <person name="Hammer J."/>
            <person name="Kohn T."/>
            <person name="Kabuu M."/>
            <person name="Jogler M."/>
            <person name="Wohfarth N."/>
            <person name="Heuer A."/>
            <person name="Rohde M."/>
            <person name="van Teeseling M.C.F."/>
            <person name="Jogler C."/>
        </authorList>
    </citation>
    <scope>NUCLEOTIDE SEQUENCE</scope>
    <source>
        <strain evidence="22">Strain 138</strain>
        <strain evidence="23">Strain 318</strain>
    </source>
</reference>
<dbReference type="GO" id="GO:0008360">
    <property type="term" value="P:regulation of cell shape"/>
    <property type="evidence" value="ECO:0007669"/>
    <property type="project" value="UniProtKB-KW"/>
</dbReference>
<dbReference type="KEGG" id="pspc:Strain318_000439"/>
<evidence type="ECO:0000256" key="6">
    <source>
        <dbReference type="ARBA" id="ARBA00022670"/>
    </source>
</evidence>
<comment type="catalytic activity">
    <reaction evidence="17">
        <text>Preferential cleavage: (Ac)2-L-Lys-D-Ala-|-D-Ala. Also transpeptidation of peptidyl-alanyl moieties that are N-acyl substituents of D-alanine.</text>
        <dbReference type="EC" id="3.4.16.4"/>
    </reaction>
</comment>
<keyword evidence="13 19" id="KW-1133">Transmembrane helix</keyword>
<keyword evidence="14 19" id="KW-0472">Membrane</keyword>
<keyword evidence="16" id="KW-0961">Cell wall biogenesis/degradation</keyword>
<sequence length="702" mass="77908">MLNKYPRLKKFLLRATLVGAGLSVFGLLVFGVWWGFFLCSDETCPSIEQFAEYKPAEPARLYAADGRFIGEIGLERRSVVALDDIPRHVVDAFVITEDKRFYQHHGVDYIRVFGAVIANLKAGGLSEGFSTITMQLARNIFPAQLPSRSKAGSAYNNIVRKFREAKVARRIEARFPKERVLELYLNQIALGAGAYGVEAASQRYFGRPVSEITVAEGAMLAALPKAPSRYNPRRFPDRAIQRRNTILELMRREGALSDADASIAKAYPLRLNRSARGAGDPAPYFVEWVRTELEQRFGRQVYESGLRVLTTLDLDMQGAAERAVERQLRAIEANTWGPYTQTTYEEYLARAAAGDAAGSGNNSPYLQASFIALDPRTGAVRALVGGRDFDDSKFNRATQALRQPGSTFKPIVYATAIRSGRTPAYFIDDEPIEVPQLDGTVWSPNNYDLKFEGRVTLRRALMFSRNLPAIRLTMEIGEGSVVDMAKQFGLTTRVPPYPSIALGSADVYPLEMVAAYSTFANLGWRTAPNPILRVETLDGRRLYQADPERIQVLSREESWVMVDMLKDVIRAGSGTRVRSEGFTHPAGGKTGTTNDYTDVWFVGFTADLVAGVWIGFDQPKEIMGQAQGGRLAAPAWASFMREVYERKPAPPDWPRPPGVLAIPIDPATGLRAGLGCISDTIRTEFFITGTEPLQECPRRLFP</sequence>
<proteinExistence type="inferred from homology"/>
<dbReference type="Gene3D" id="3.40.710.10">
    <property type="entry name" value="DD-peptidase/beta-lactamase superfamily"/>
    <property type="match status" value="1"/>
</dbReference>
<dbReference type="InterPro" id="IPR050396">
    <property type="entry name" value="Glycosyltr_51/Transpeptidase"/>
</dbReference>
<dbReference type="Gene3D" id="1.10.3810.10">
    <property type="entry name" value="Biosynthetic peptidoglycan transglycosylase-like"/>
    <property type="match status" value="1"/>
</dbReference>
<dbReference type="Proteomes" id="UP001229955">
    <property type="component" value="Chromosome"/>
</dbReference>
<evidence type="ECO:0000313" key="23">
    <source>
        <dbReference type="EMBL" id="WKW14114.1"/>
    </source>
</evidence>
<accession>A0AA49Q6X1</accession>
<evidence type="ECO:0000256" key="1">
    <source>
        <dbReference type="ARBA" id="ARBA00004370"/>
    </source>
</evidence>
<evidence type="ECO:0000256" key="5">
    <source>
        <dbReference type="ARBA" id="ARBA00022645"/>
    </source>
</evidence>
<dbReference type="PANTHER" id="PTHR32282">
    <property type="entry name" value="BINDING PROTEIN TRANSPEPTIDASE, PUTATIVE-RELATED"/>
    <property type="match status" value="1"/>
</dbReference>
<dbReference type="Pfam" id="PF00905">
    <property type="entry name" value="Transpeptidase"/>
    <property type="match status" value="1"/>
</dbReference>
<evidence type="ECO:0000313" key="24">
    <source>
        <dbReference type="Proteomes" id="UP001229955"/>
    </source>
</evidence>
<keyword evidence="11" id="KW-0133">Cell shape</keyword>
<evidence type="ECO:0000256" key="7">
    <source>
        <dbReference type="ARBA" id="ARBA00022676"/>
    </source>
</evidence>
<dbReference type="EMBL" id="CP130612">
    <property type="protein sequence ID" value="WKW11204.1"/>
    <property type="molecule type" value="Genomic_DNA"/>
</dbReference>
<evidence type="ECO:0000256" key="9">
    <source>
        <dbReference type="ARBA" id="ARBA00022692"/>
    </source>
</evidence>
<comment type="subcellular location">
    <subcellularLocation>
        <location evidence="1">Membrane</location>
    </subcellularLocation>
</comment>
<evidence type="ECO:0000256" key="4">
    <source>
        <dbReference type="ARBA" id="ARBA00007739"/>
    </source>
</evidence>
<accession>A0AA49Q3Z1</accession>
<comment type="similarity">
    <text evidence="4">In the N-terminal section; belongs to the glycosyltransferase 51 family.</text>
</comment>
<keyword evidence="6" id="KW-0645">Protease</keyword>
<name>A0AA49Q3Z1_9BACT</name>
<dbReference type="GO" id="GO:0016020">
    <property type="term" value="C:membrane"/>
    <property type="evidence" value="ECO:0007669"/>
    <property type="project" value="UniProtKB-SubCell"/>
</dbReference>
<evidence type="ECO:0000313" key="22">
    <source>
        <dbReference type="EMBL" id="WKW11204.1"/>
    </source>
</evidence>
<comment type="catalytic activity">
    <reaction evidence="18">
        <text>[GlcNAc-(1-&gt;4)-Mur2Ac(oyl-L-Ala-gamma-D-Glu-L-Lys-D-Ala-D-Ala)](n)-di-trans,octa-cis-undecaprenyl diphosphate + beta-D-GlcNAc-(1-&gt;4)-Mur2Ac(oyl-L-Ala-gamma-D-Glu-L-Lys-D-Ala-D-Ala)-di-trans,octa-cis-undecaprenyl diphosphate = [GlcNAc-(1-&gt;4)-Mur2Ac(oyl-L-Ala-gamma-D-Glu-L-Lys-D-Ala-D-Ala)](n+1)-di-trans,octa-cis-undecaprenyl diphosphate + di-trans,octa-cis-undecaprenyl diphosphate + H(+)</text>
        <dbReference type="Rhea" id="RHEA:23708"/>
        <dbReference type="Rhea" id="RHEA-COMP:9602"/>
        <dbReference type="Rhea" id="RHEA-COMP:9603"/>
        <dbReference type="ChEBI" id="CHEBI:15378"/>
        <dbReference type="ChEBI" id="CHEBI:58405"/>
        <dbReference type="ChEBI" id="CHEBI:60033"/>
        <dbReference type="ChEBI" id="CHEBI:78435"/>
        <dbReference type="EC" id="2.4.99.28"/>
    </reaction>
</comment>
<keyword evidence="10" id="KW-0378">Hydrolase</keyword>
<keyword evidence="12" id="KW-0573">Peptidoglycan synthesis</keyword>
<dbReference type="GO" id="GO:0006508">
    <property type="term" value="P:proteolysis"/>
    <property type="evidence" value="ECO:0007669"/>
    <property type="project" value="UniProtKB-KW"/>
</dbReference>
<dbReference type="GO" id="GO:0071555">
    <property type="term" value="P:cell wall organization"/>
    <property type="evidence" value="ECO:0007669"/>
    <property type="project" value="UniProtKB-KW"/>
</dbReference>
<dbReference type="RefSeq" id="WP_367886906.1">
    <property type="nucleotide sequence ID" value="NZ_CP130612.1"/>
</dbReference>
<dbReference type="Pfam" id="PF00912">
    <property type="entry name" value="Transgly"/>
    <property type="match status" value="1"/>
</dbReference>
<evidence type="ECO:0000256" key="11">
    <source>
        <dbReference type="ARBA" id="ARBA00022960"/>
    </source>
</evidence>